<sequence length="416" mass="45016">MKIRFIFPDLTCPPENGMHEQFLVLMRQLHLAGHSVEAIGGIRDSKLFDVERATRETGASFVVMPLPKGLSLTALAALNFTRLGVFVYPRLYFQFRRALRGGSANVVHCDGAAICALRRHGDESPVVLSLVDPGSLRQARMGAKTSGRQKKFVHWVAARMYAQLEGRLTREPRNVLHVVSAADAAYLRRGTGLATVRSVPVMLPPKVATGDESTAKHEQQGRKMTIWADLTQGHQQDAVKDLLTLGFQPLSNVLHNEGIHIVVLGRAPATPALVEAAEGLPCVFVDWVTDLQAALSSSDVILLPDTVGTGLKNRSIQALGSGACAVGTTVAFEGTDVLDGIHAVVRNAPHMLAESALALTVESHAHRAALSQAARKFVDANYSPEGVLDQWVELYREAMHLAEQYGQGSPPRQSVV</sequence>
<dbReference type="AlphaFoldDB" id="A0A1A9GL47"/>
<keyword evidence="2" id="KW-1185">Reference proteome</keyword>
<evidence type="ECO:0008006" key="3">
    <source>
        <dbReference type="Google" id="ProtNLM"/>
    </source>
</evidence>
<dbReference type="SUPFAM" id="SSF53756">
    <property type="entry name" value="UDP-Glycosyltransferase/glycogen phosphorylase"/>
    <property type="match status" value="1"/>
</dbReference>
<accession>A0A1A9GL47</accession>
<organism evidence="1 2">
    <name type="scientific">Nocardioides dokdonensis FR1436</name>
    <dbReference type="NCBI Taxonomy" id="1300347"/>
    <lineage>
        <taxon>Bacteria</taxon>
        <taxon>Bacillati</taxon>
        <taxon>Actinomycetota</taxon>
        <taxon>Actinomycetes</taxon>
        <taxon>Propionibacteriales</taxon>
        <taxon>Nocardioidaceae</taxon>
        <taxon>Nocardioides</taxon>
    </lineage>
</organism>
<protein>
    <recommendedName>
        <fullName evidence="3">Glycosyltransferase subfamily 4-like N-terminal domain-containing protein</fullName>
    </recommendedName>
</protein>
<reference evidence="1 2" key="1">
    <citation type="submission" date="2016-03" db="EMBL/GenBank/DDBJ databases">
        <title>Complete genome sequence of a soil Actinobacterium, Nocardioides dokdonensis FR1436.</title>
        <authorList>
            <person name="Kwon S.-K."/>
            <person name="Kim K."/>
            <person name="Kim J.F."/>
        </authorList>
    </citation>
    <scope>NUCLEOTIDE SEQUENCE [LARGE SCALE GENOMIC DNA]</scope>
    <source>
        <strain evidence="1 2">FR1436</strain>
    </source>
</reference>
<dbReference type="EMBL" id="CP015079">
    <property type="protein sequence ID" value="ANH38191.1"/>
    <property type="molecule type" value="Genomic_DNA"/>
</dbReference>
<proteinExistence type="predicted"/>
<dbReference type="Gene3D" id="3.40.50.2000">
    <property type="entry name" value="Glycogen Phosphorylase B"/>
    <property type="match status" value="2"/>
</dbReference>
<dbReference type="KEGG" id="ndk:I601_1760"/>
<dbReference type="STRING" id="1300347.I601_1760"/>
<gene>
    <name evidence="1" type="ORF">I601_1760</name>
</gene>
<name>A0A1A9GL47_9ACTN</name>
<dbReference type="Pfam" id="PF13692">
    <property type="entry name" value="Glyco_trans_1_4"/>
    <property type="match status" value="1"/>
</dbReference>
<evidence type="ECO:0000313" key="2">
    <source>
        <dbReference type="Proteomes" id="UP000077868"/>
    </source>
</evidence>
<evidence type="ECO:0000313" key="1">
    <source>
        <dbReference type="EMBL" id="ANH38191.1"/>
    </source>
</evidence>
<dbReference type="PATRIC" id="fig|1300347.3.peg.1759"/>
<dbReference type="OrthoDB" id="9807795at2"/>
<dbReference type="Proteomes" id="UP000077868">
    <property type="component" value="Chromosome"/>
</dbReference>